<reference evidence="2 3" key="1">
    <citation type="submission" date="2016-04" db="EMBL/GenBank/DDBJ databases">
        <title>A degradative enzymes factory behind the ericoid mycorrhizal symbiosis.</title>
        <authorList>
            <consortium name="DOE Joint Genome Institute"/>
            <person name="Martino E."/>
            <person name="Morin E."/>
            <person name="Grelet G."/>
            <person name="Kuo A."/>
            <person name="Kohler A."/>
            <person name="Daghino S."/>
            <person name="Barry K."/>
            <person name="Choi C."/>
            <person name="Cichocki N."/>
            <person name="Clum A."/>
            <person name="Copeland A."/>
            <person name="Hainaut M."/>
            <person name="Haridas S."/>
            <person name="Labutti K."/>
            <person name="Lindquist E."/>
            <person name="Lipzen A."/>
            <person name="Khouja H.-R."/>
            <person name="Murat C."/>
            <person name="Ohm R."/>
            <person name="Olson A."/>
            <person name="Spatafora J."/>
            <person name="Veneault-Fourrey C."/>
            <person name="Henrissat B."/>
            <person name="Grigoriev I."/>
            <person name="Martin F."/>
            <person name="Perotto S."/>
        </authorList>
    </citation>
    <scope>NUCLEOTIDE SEQUENCE [LARGE SCALE GENOMIC DNA]</scope>
    <source>
        <strain evidence="2 3">F</strain>
    </source>
</reference>
<name>A0A2J6S716_HYAVF</name>
<keyword evidence="1" id="KW-0472">Membrane</keyword>
<evidence type="ECO:0000256" key="1">
    <source>
        <dbReference type="SAM" id="Phobius"/>
    </source>
</evidence>
<sequence length="89" mass="9643">MKLNRDRIVLALCFLFLACGLGLVVAVVALSPSLGLFNATQIYVPEDTQRKCLNCTIFLISAGNNNYSPIPTLLMLVSVAVGMCWVPLI</sequence>
<keyword evidence="1" id="KW-0812">Transmembrane</keyword>
<dbReference type="AlphaFoldDB" id="A0A2J6S716"/>
<gene>
    <name evidence="2" type="ORF">L207DRAFT_507475</name>
</gene>
<proteinExistence type="predicted"/>
<keyword evidence="1" id="KW-1133">Transmembrane helix</keyword>
<dbReference type="Proteomes" id="UP000235786">
    <property type="component" value="Unassembled WGS sequence"/>
</dbReference>
<feature type="transmembrane region" description="Helical" evidence="1">
    <location>
        <begin position="70"/>
        <end position="88"/>
    </location>
</feature>
<dbReference type="EMBL" id="KZ613939">
    <property type="protein sequence ID" value="PMD46565.1"/>
    <property type="molecule type" value="Genomic_DNA"/>
</dbReference>
<accession>A0A2J6S716</accession>
<dbReference type="PROSITE" id="PS51257">
    <property type="entry name" value="PROKAR_LIPOPROTEIN"/>
    <property type="match status" value="1"/>
</dbReference>
<evidence type="ECO:0000313" key="3">
    <source>
        <dbReference type="Proteomes" id="UP000235786"/>
    </source>
</evidence>
<evidence type="ECO:0000313" key="2">
    <source>
        <dbReference type="EMBL" id="PMD46565.1"/>
    </source>
</evidence>
<keyword evidence="3" id="KW-1185">Reference proteome</keyword>
<protein>
    <submittedName>
        <fullName evidence="2">Uncharacterized protein</fullName>
    </submittedName>
</protein>
<organism evidence="2 3">
    <name type="scientific">Hyaloscypha variabilis (strain UAMH 11265 / GT02V1 / F)</name>
    <name type="common">Meliniomyces variabilis</name>
    <dbReference type="NCBI Taxonomy" id="1149755"/>
    <lineage>
        <taxon>Eukaryota</taxon>
        <taxon>Fungi</taxon>
        <taxon>Dikarya</taxon>
        <taxon>Ascomycota</taxon>
        <taxon>Pezizomycotina</taxon>
        <taxon>Leotiomycetes</taxon>
        <taxon>Helotiales</taxon>
        <taxon>Hyaloscyphaceae</taxon>
        <taxon>Hyaloscypha</taxon>
        <taxon>Hyaloscypha variabilis</taxon>
    </lineage>
</organism>